<sequence>MFSKSSFKLFGGRGIEESMVWNRITFMVGSGMLTMQCKRGLKTGSRHKGIL</sequence>
<dbReference type="EMBL" id="LK032385">
    <property type="protein sequence ID" value="CDY36862.1"/>
    <property type="molecule type" value="Genomic_DNA"/>
</dbReference>
<proteinExistence type="predicted"/>
<evidence type="ECO:0000313" key="2">
    <source>
        <dbReference type="Proteomes" id="UP000028999"/>
    </source>
</evidence>
<dbReference type="Proteomes" id="UP000028999">
    <property type="component" value="Unassembled WGS sequence"/>
</dbReference>
<accession>A0A078HGB3</accession>
<keyword evidence="2" id="KW-1185">Reference proteome</keyword>
<name>A0A078HGB3_BRANA</name>
<organism evidence="1 2">
    <name type="scientific">Brassica napus</name>
    <name type="common">Rape</name>
    <dbReference type="NCBI Taxonomy" id="3708"/>
    <lineage>
        <taxon>Eukaryota</taxon>
        <taxon>Viridiplantae</taxon>
        <taxon>Streptophyta</taxon>
        <taxon>Embryophyta</taxon>
        <taxon>Tracheophyta</taxon>
        <taxon>Spermatophyta</taxon>
        <taxon>Magnoliopsida</taxon>
        <taxon>eudicotyledons</taxon>
        <taxon>Gunneridae</taxon>
        <taxon>Pentapetalae</taxon>
        <taxon>rosids</taxon>
        <taxon>malvids</taxon>
        <taxon>Brassicales</taxon>
        <taxon>Brassicaceae</taxon>
        <taxon>Brassiceae</taxon>
        <taxon>Brassica</taxon>
    </lineage>
</organism>
<dbReference type="AlphaFoldDB" id="A0A078HGB3"/>
<evidence type="ECO:0000313" key="1">
    <source>
        <dbReference type="EMBL" id="CDY36862.1"/>
    </source>
</evidence>
<reference evidence="1 2" key="1">
    <citation type="journal article" date="2014" name="Science">
        <title>Plant genetics. Early allopolyploid evolution in the post-Neolithic Brassica napus oilseed genome.</title>
        <authorList>
            <person name="Chalhoub B."/>
            <person name="Denoeud F."/>
            <person name="Liu S."/>
            <person name="Parkin I.A."/>
            <person name="Tang H."/>
            <person name="Wang X."/>
            <person name="Chiquet J."/>
            <person name="Belcram H."/>
            <person name="Tong C."/>
            <person name="Samans B."/>
            <person name="Correa M."/>
            <person name="Da Silva C."/>
            <person name="Just J."/>
            <person name="Falentin C."/>
            <person name="Koh C.S."/>
            <person name="Le Clainche I."/>
            <person name="Bernard M."/>
            <person name="Bento P."/>
            <person name="Noel B."/>
            <person name="Labadie K."/>
            <person name="Alberti A."/>
            <person name="Charles M."/>
            <person name="Arnaud D."/>
            <person name="Guo H."/>
            <person name="Daviaud C."/>
            <person name="Alamery S."/>
            <person name="Jabbari K."/>
            <person name="Zhao M."/>
            <person name="Edger P.P."/>
            <person name="Chelaifa H."/>
            <person name="Tack D."/>
            <person name="Lassalle G."/>
            <person name="Mestiri I."/>
            <person name="Schnel N."/>
            <person name="Le Paslier M.C."/>
            <person name="Fan G."/>
            <person name="Renault V."/>
            <person name="Bayer P.E."/>
            <person name="Golicz A.A."/>
            <person name="Manoli S."/>
            <person name="Lee T.H."/>
            <person name="Thi V.H."/>
            <person name="Chalabi S."/>
            <person name="Hu Q."/>
            <person name="Fan C."/>
            <person name="Tollenaere R."/>
            <person name="Lu Y."/>
            <person name="Battail C."/>
            <person name="Shen J."/>
            <person name="Sidebottom C.H."/>
            <person name="Wang X."/>
            <person name="Canaguier A."/>
            <person name="Chauveau A."/>
            <person name="Berard A."/>
            <person name="Deniot G."/>
            <person name="Guan M."/>
            <person name="Liu Z."/>
            <person name="Sun F."/>
            <person name="Lim Y.P."/>
            <person name="Lyons E."/>
            <person name="Town C.D."/>
            <person name="Bancroft I."/>
            <person name="Wang X."/>
            <person name="Meng J."/>
            <person name="Ma J."/>
            <person name="Pires J.C."/>
            <person name="King G.J."/>
            <person name="Brunel D."/>
            <person name="Delourme R."/>
            <person name="Renard M."/>
            <person name="Aury J.M."/>
            <person name="Adams K.L."/>
            <person name="Batley J."/>
            <person name="Snowdon R.J."/>
            <person name="Tost J."/>
            <person name="Edwards D."/>
            <person name="Zhou Y."/>
            <person name="Hua W."/>
            <person name="Sharpe A.G."/>
            <person name="Paterson A.H."/>
            <person name="Guan C."/>
            <person name="Wincker P."/>
        </authorList>
    </citation>
    <scope>NUCLEOTIDE SEQUENCE [LARGE SCALE GENOMIC DNA]</scope>
    <source>
        <strain evidence="2">cv. Darmor-bzh</strain>
    </source>
</reference>
<dbReference type="Gramene" id="CDY36862">
    <property type="protein sequence ID" value="CDY36862"/>
    <property type="gene ID" value="GSBRNA2T00062927001"/>
</dbReference>
<gene>
    <name evidence="1" type="primary">BnaC08g09850D</name>
    <name evidence="1" type="ORF">GSBRNA2T00062927001</name>
</gene>
<protein>
    <submittedName>
        <fullName evidence="1">BnaC08g09850D protein</fullName>
    </submittedName>
</protein>
<dbReference type="PaxDb" id="3708-A0A078HGB3"/>